<comment type="caution">
    <text evidence="2">The sequence shown here is derived from an EMBL/GenBank/DDBJ whole genome shotgun (WGS) entry which is preliminary data.</text>
</comment>
<feature type="domain" description="VOC" evidence="1">
    <location>
        <begin position="132"/>
        <end position="238"/>
    </location>
</feature>
<dbReference type="CDD" id="cd07247">
    <property type="entry name" value="SgaA_N_like"/>
    <property type="match status" value="1"/>
</dbReference>
<feature type="domain" description="VOC" evidence="1">
    <location>
        <begin position="2"/>
        <end position="124"/>
    </location>
</feature>
<dbReference type="Pfam" id="PF00903">
    <property type="entry name" value="Glyoxalase"/>
    <property type="match status" value="1"/>
</dbReference>
<dbReference type="InterPro" id="IPR029068">
    <property type="entry name" value="Glyas_Bleomycin-R_OHBP_Dase"/>
</dbReference>
<reference evidence="2" key="1">
    <citation type="submission" date="2021-01" db="EMBL/GenBank/DDBJ databases">
        <title>Whole genome shotgun sequence of Rugosimonospora africana NBRC 104875.</title>
        <authorList>
            <person name="Komaki H."/>
            <person name="Tamura T."/>
        </authorList>
    </citation>
    <scope>NUCLEOTIDE SEQUENCE</scope>
    <source>
        <strain evidence="2">NBRC 104875</strain>
    </source>
</reference>
<dbReference type="AlphaFoldDB" id="A0A8J3QLA3"/>
<dbReference type="InterPro" id="IPR041581">
    <property type="entry name" value="Glyoxalase_6"/>
</dbReference>
<dbReference type="Proteomes" id="UP000642748">
    <property type="component" value="Unassembled WGS sequence"/>
</dbReference>
<evidence type="ECO:0000313" key="2">
    <source>
        <dbReference type="EMBL" id="GIH13080.1"/>
    </source>
</evidence>
<dbReference type="InterPro" id="IPR052164">
    <property type="entry name" value="Anthracycline_SecMetBiosynth"/>
</dbReference>
<dbReference type="Pfam" id="PF18029">
    <property type="entry name" value="Glyoxalase_6"/>
    <property type="match status" value="1"/>
</dbReference>
<dbReference type="PANTHER" id="PTHR33993">
    <property type="entry name" value="GLYOXALASE-RELATED"/>
    <property type="match status" value="1"/>
</dbReference>
<dbReference type="Gene3D" id="3.10.180.10">
    <property type="entry name" value="2,3-Dihydroxybiphenyl 1,2-Dioxygenase, domain 1"/>
    <property type="match status" value="1"/>
</dbReference>
<dbReference type="InterPro" id="IPR037523">
    <property type="entry name" value="VOC_core"/>
</dbReference>
<dbReference type="RefSeq" id="WP_203916772.1">
    <property type="nucleotide sequence ID" value="NZ_BONZ01000013.1"/>
</dbReference>
<proteinExistence type="predicted"/>
<evidence type="ECO:0000259" key="1">
    <source>
        <dbReference type="PROSITE" id="PS51819"/>
    </source>
</evidence>
<gene>
    <name evidence="2" type="ORF">Raf01_12520</name>
</gene>
<dbReference type="SUPFAM" id="SSF54593">
    <property type="entry name" value="Glyoxalase/Bleomycin resistance protein/Dihydroxybiphenyl dioxygenase"/>
    <property type="match status" value="2"/>
</dbReference>
<evidence type="ECO:0000313" key="3">
    <source>
        <dbReference type="Proteomes" id="UP000642748"/>
    </source>
</evidence>
<name>A0A8J3QLA3_9ACTN</name>
<dbReference type="Gene3D" id="3.30.720.110">
    <property type="match status" value="1"/>
</dbReference>
<dbReference type="PROSITE" id="PS51819">
    <property type="entry name" value="VOC"/>
    <property type="match status" value="2"/>
</dbReference>
<sequence length="239" mass="25513">MSDVYPALRYLDAPAAIEWLTTVLGLRELLVVRGEDGQIAHAELAWGDSAVMLGQHSRGEDQGPRNRYARGEVYLVSDEAGVRAAFDRVTAAGASVSRPLTQQDRGLGFTVADTEGNAWNVGTYRPPAPVGSPGWLEIGVPETAATREFFAALFGWRVEPMPGTNNNFTGPGLRAGLHAGDDDRHVVVYFSVPDIDAAVVRARELGATIDDAGPVREGFGRFASGTDPAGVPFGLHQRS</sequence>
<dbReference type="PANTHER" id="PTHR33993:SF14">
    <property type="entry name" value="GB|AAF24581.1"/>
    <property type="match status" value="1"/>
</dbReference>
<dbReference type="Gene3D" id="3.30.720.120">
    <property type="match status" value="1"/>
</dbReference>
<dbReference type="InterPro" id="IPR004360">
    <property type="entry name" value="Glyas_Fos-R_dOase_dom"/>
</dbReference>
<protein>
    <recommendedName>
        <fullName evidence="1">VOC domain-containing protein</fullName>
    </recommendedName>
</protein>
<dbReference type="EMBL" id="BONZ01000013">
    <property type="protein sequence ID" value="GIH13080.1"/>
    <property type="molecule type" value="Genomic_DNA"/>
</dbReference>
<keyword evidence="3" id="KW-1185">Reference proteome</keyword>
<accession>A0A8J3QLA3</accession>
<organism evidence="2 3">
    <name type="scientific">Rugosimonospora africana</name>
    <dbReference type="NCBI Taxonomy" id="556532"/>
    <lineage>
        <taxon>Bacteria</taxon>
        <taxon>Bacillati</taxon>
        <taxon>Actinomycetota</taxon>
        <taxon>Actinomycetes</taxon>
        <taxon>Micromonosporales</taxon>
        <taxon>Micromonosporaceae</taxon>
        <taxon>Rugosimonospora</taxon>
    </lineage>
</organism>